<keyword evidence="2" id="KW-1185">Reference proteome</keyword>
<dbReference type="EMBL" id="CP011005">
    <property type="protein sequence ID" value="AJT40915.1"/>
    <property type="molecule type" value="Genomic_DNA"/>
</dbReference>
<protein>
    <submittedName>
        <fullName evidence="1">Uncharacterized protein</fullName>
    </submittedName>
</protein>
<evidence type="ECO:0000313" key="2">
    <source>
        <dbReference type="Proteomes" id="UP000061839"/>
    </source>
</evidence>
<accession>A0A0D4BXQ5</accession>
<dbReference type="HOGENOM" id="CLU_1871133_0_0_11"/>
<organism evidence="1 2">
    <name type="scientific">Psychromicrobium lacuslunae</name>
    <dbReference type="NCBI Taxonomy" id="1618207"/>
    <lineage>
        <taxon>Bacteria</taxon>
        <taxon>Bacillati</taxon>
        <taxon>Actinomycetota</taxon>
        <taxon>Actinomycetes</taxon>
        <taxon>Micrococcales</taxon>
        <taxon>Micrococcaceae</taxon>
        <taxon>Psychromicrobium</taxon>
    </lineage>
</organism>
<dbReference type="AlphaFoldDB" id="A0A0D4BXQ5"/>
<dbReference type="Proteomes" id="UP000061839">
    <property type="component" value="Chromosome"/>
</dbReference>
<evidence type="ECO:0000313" key="1">
    <source>
        <dbReference type="EMBL" id="AJT40915.1"/>
    </source>
</evidence>
<name>A0A0D4BXQ5_9MICC</name>
<dbReference type="PATRIC" id="fig|1618207.4.peg.856"/>
<dbReference type="KEGG" id="ari:UM93_04205"/>
<reference evidence="1 2" key="1">
    <citation type="journal article" date="2015" name="Genome Announc.">
        <title>Complete Genome Sequencing of Protease-Producing Novel Arthrobacter sp. Strain IHBB 11108 Using PacBio Single-Molecule Real-Time Sequencing Technology.</title>
        <authorList>
            <person name="Kiran S."/>
            <person name="Swarnkar M.K."/>
            <person name="Pal M."/>
            <person name="Thakur R."/>
            <person name="Tewari R."/>
            <person name="Singh A.K."/>
            <person name="Gulati A."/>
        </authorList>
    </citation>
    <scope>NUCLEOTIDE SEQUENCE [LARGE SCALE GENOMIC DNA]</scope>
    <source>
        <strain evidence="1 2">IHBB 11108</strain>
    </source>
</reference>
<sequence length="136" mass="15612">MYDPKLNGTDDETYSVSEDTLDEYDLTALLEIALEHTEAKRAWGTFSFADIHTYMGADSNSQYGPQMGFSFELEQLLPDMLTPAENYCTPEFWWPEDRSWLVWTDRDLNGTKVFGSAAMIAKIRASEVLETIDWHP</sequence>
<gene>
    <name evidence="1" type="ORF">UM93_04205</name>
</gene>
<proteinExistence type="predicted"/>